<evidence type="ECO:0000313" key="3">
    <source>
        <dbReference type="Proteomes" id="UP000469440"/>
    </source>
</evidence>
<dbReference type="AlphaFoldDB" id="A0A6N8HYN5"/>
<evidence type="ECO:0000256" key="1">
    <source>
        <dbReference type="SAM" id="SignalP"/>
    </source>
</evidence>
<evidence type="ECO:0008006" key="4">
    <source>
        <dbReference type="Google" id="ProtNLM"/>
    </source>
</evidence>
<gene>
    <name evidence="2" type="ORF">CAFE_16660</name>
</gene>
<accession>A0A6N8HYN5</accession>
<reference evidence="2 3" key="1">
    <citation type="submission" date="2019-09" db="EMBL/GenBank/DDBJ databases">
        <title>Genome sequence of Clostridium sp. EA1.</title>
        <authorList>
            <person name="Poehlein A."/>
            <person name="Bengelsdorf F.R."/>
            <person name="Daniel R."/>
        </authorList>
    </citation>
    <scope>NUCLEOTIDE SEQUENCE [LARGE SCALE GENOMIC DNA]</scope>
    <source>
        <strain evidence="2 3">EA1</strain>
    </source>
</reference>
<feature type="chain" id="PRO_5026679213" description="DUF4358 domain-containing protein" evidence="1">
    <location>
        <begin position="25"/>
        <end position="154"/>
    </location>
</feature>
<dbReference type="OrthoDB" id="1859840at2"/>
<dbReference type="RefSeq" id="WP_066645597.1">
    <property type="nucleotide sequence ID" value="NZ_VWXL01000052.1"/>
</dbReference>
<keyword evidence="3" id="KW-1185">Reference proteome</keyword>
<dbReference type="Proteomes" id="UP000469440">
    <property type="component" value="Unassembled WGS sequence"/>
</dbReference>
<feature type="signal peptide" evidence="1">
    <location>
        <begin position="1"/>
        <end position="24"/>
    </location>
</feature>
<evidence type="ECO:0000313" key="2">
    <source>
        <dbReference type="EMBL" id="MVB10964.1"/>
    </source>
</evidence>
<proteinExistence type="predicted"/>
<dbReference type="InterPro" id="IPR025648">
    <property type="entry name" value="DUF4358"/>
</dbReference>
<sequence length="154" mass="16313">MKKGILCAAAVLLLLLPGCSGGGAAQTADVRKIADGLIKTVKFQDQMSEINQDTAIQIYGIDSGDVVKAAVYESTGATAEEVAAFEAKDDQAAGRVKEKAEERITTQRAGFQDYQPAEMAKLQDPVLVQKGNCVVLCVSNDNETAKKTIDGFLS</sequence>
<keyword evidence="1" id="KW-0732">Signal</keyword>
<organism evidence="2 3">
    <name type="scientific">Caproicibacter fermentans</name>
    <dbReference type="NCBI Taxonomy" id="2576756"/>
    <lineage>
        <taxon>Bacteria</taxon>
        <taxon>Bacillati</taxon>
        <taxon>Bacillota</taxon>
        <taxon>Clostridia</taxon>
        <taxon>Eubacteriales</taxon>
        <taxon>Acutalibacteraceae</taxon>
        <taxon>Caproicibacter</taxon>
    </lineage>
</organism>
<dbReference type="EMBL" id="VWXL01000052">
    <property type="protein sequence ID" value="MVB10964.1"/>
    <property type="molecule type" value="Genomic_DNA"/>
</dbReference>
<name>A0A6N8HYN5_9FIRM</name>
<comment type="caution">
    <text evidence="2">The sequence shown here is derived from an EMBL/GenBank/DDBJ whole genome shotgun (WGS) entry which is preliminary data.</text>
</comment>
<protein>
    <recommendedName>
        <fullName evidence="4">DUF4358 domain-containing protein</fullName>
    </recommendedName>
</protein>
<dbReference type="Pfam" id="PF14270">
    <property type="entry name" value="DUF4358"/>
    <property type="match status" value="1"/>
</dbReference>